<sequence length="48" mass="5384">MNILPKVKAATTNIGDQVERIRLYRDLALQNDIHTLSPAARRVLGLID</sequence>
<dbReference type="HOGENOM" id="CLU_3155993_0_0_5"/>
<dbReference type="EMBL" id="CP003075">
    <property type="protein sequence ID" value="AEQ51386.1"/>
    <property type="molecule type" value="Genomic_DNA"/>
</dbReference>
<dbReference type="STRING" id="1082931.KKY_1364"/>
<evidence type="ECO:0000313" key="2">
    <source>
        <dbReference type="Proteomes" id="UP000008850"/>
    </source>
</evidence>
<accession>G4R8W9</accession>
<name>G4R8W9_PELHB</name>
<keyword evidence="2" id="KW-1185">Reference proteome</keyword>
<proteinExistence type="predicted"/>
<gene>
    <name evidence="1" type="ordered locus">KKY_1364</name>
</gene>
<reference evidence="1 2" key="1">
    <citation type="journal article" date="2012" name="J. Bacteriol.">
        <title>Complete genome sequence of Pelagibacterium halotolerans B2T.</title>
        <authorList>
            <person name="Huo Y.Y."/>
            <person name="Cheng H."/>
            <person name="Han X.F."/>
            <person name="Jiang X.W."/>
            <person name="Sun C."/>
            <person name="Zhang X.Q."/>
            <person name="Zhu X.F."/>
            <person name="Liu Y.F."/>
            <person name="Li P.F."/>
            <person name="Ni P.X."/>
            <person name="Wu M."/>
        </authorList>
    </citation>
    <scope>NUCLEOTIDE SEQUENCE [LARGE SCALE GENOMIC DNA]</scope>
    <source>
        <strain evidence="2">DSM 22347 / JCM 15775 / CGMCC 1.7692 / B2</strain>
    </source>
</reference>
<dbReference type="AlphaFoldDB" id="G4R8W9"/>
<evidence type="ECO:0000313" key="1">
    <source>
        <dbReference type="EMBL" id="AEQ51386.1"/>
    </source>
</evidence>
<dbReference type="Proteomes" id="UP000008850">
    <property type="component" value="Chromosome"/>
</dbReference>
<organism evidence="1 2">
    <name type="scientific">Pelagibacterium halotolerans (strain DSM 22347 / JCM 15775 / CGMCC 1.7692 / B2)</name>
    <dbReference type="NCBI Taxonomy" id="1082931"/>
    <lineage>
        <taxon>Bacteria</taxon>
        <taxon>Pseudomonadati</taxon>
        <taxon>Pseudomonadota</taxon>
        <taxon>Alphaproteobacteria</taxon>
        <taxon>Hyphomicrobiales</taxon>
        <taxon>Devosiaceae</taxon>
        <taxon>Pelagibacterium</taxon>
    </lineage>
</organism>
<dbReference type="KEGG" id="phl:KKY_1364"/>
<dbReference type="RefSeq" id="WP_014130535.1">
    <property type="nucleotide sequence ID" value="NC_016078.1"/>
</dbReference>
<protein>
    <submittedName>
        <fullName evidence="1">Uncharacterized protein</fullName>
    </submittedName>
</protein>